<proteinExistence type="predicted"/>
<keyword evidence="2" id="KW-1185">Reference proteome</keyword>
<evidence type="ECO:0000313" key="2">
    <source>
        <dbReference type="Proteomes" id="UP000294933"/>
    </source>
</evidence>
<gene>
    <name evidence="1" type="ORF">BD410DRAFT_839221</name>
</gene>
<dbReference type="Proteomes" id="UP000294933">
    <property type="component" value="Unassembled WGS sequence"/>
</dbReference>
<evidence type="ECO:0000313" key="1">
    <source>
        <dbReference type="EMBL" id="TDL22889.1"/>
    </source>
</evidence>
<organism evidence="1 2">
    <name type="scientific">Rickenella mellea</name>
    <dbReference type="NCBI Taxonomy" id="50990"/>
    <lineage>
        <taxon>Eukaryota</taxon>
        <taxon>Fungi</taxon>
        <taxon>Dikarya</taxon>
        <taxon>Basidiomycota</taxon>
        <taxon>Agaricomycotina</taxon>
        <taxon>Agaricomycetes</taxon>
        <taxon>Hymenochaetales</taxon>
        <taxon>Rickenellaceae</taxon>
        <taxon>Rickenella</taxon>
    </lineage>
</organism>
<protein>
    <submittedName>
        <fullName evidence="1">Uncharacterized protein</fullName>
    </submittedName>
</protein>
<dbReference type="EMBL" id="ML170172">
    <property type="protein sequence ID" value="TDL22889.1"/>
    <property type="molecule type" value="Genomic_DNA"/>
</dbReference>
<name>A0A4Y7Q7L2_9AGAM</name>
<reference evidence="1 2" key="1">
    <citation type="submission" date="2018-06" db="EMBL/GenBank/DDBJ databases">
        <title>A transcriptomic atlas of mushroom development highlights an independent origin of complex multicellularity.</title>
        <authorList>
            <consortium name="DOE Joint Genome Institute"/>
            <person name="Krizsan K."/>
            <person name="Almasi E."/>
            <person name="Merenyi Z."/>
            <person name="Sahu N."/>
            <person name="Viragh M."/>
            <person name="Koszo T."/>
            <person name="Mondo S."/>
            <person name="Kiss B."/>
            <person name="Balint B."/>
            <person name="Kues U."/>
            <person name="Barry K."/>
            <person name="Hegedus J.C."/>
            <person name="Henrissat B."/>
            <person name="Johnson J."/>
            <person name="Lipzen A."/>
            <person name="Ohm R."/>
            <person name="Nagy I."/>
            <person name="Pangilinan J."/>
            <person name="Yan J."/>
            <person name="Xiong Y."/>
            <person name="Grigoriev I.V."/>
            <person name="Hibbett D.S."/>
            <person name="Nagy L.G."/>
        </authorList>
    </citation>
    <scope>NUCLEOTIDE SEQUENCE [LARGE SCALE GENOMIC DNA]</scope>
    <source>
        <strain evidence="1 2">SZMC22713</strain>
    </source>
</reference>
<dbReference type="OrthoDB" id="3266315at2759"/>
<accession>A0A4Y7Q7L2</accession>
<dbReference type="VEuPathDB" id="FungiDB:BD410DRAFT_839221"/>
<sequence length="296" mass="32710">MNTQVQSSTAPGLAEVDVDPFSKAQHASMDSEIEDEVRELNNNKLKVPVPAMVLNEVIQAIRRCNQDLKPVNTICSKLVKDNAGLATKLMEAWERKKFKPIRLLAILYHADSPLVGNIPPDKTVEITALQSAFGHSYIGNAPNTFLEHLQSLNTHFDAPSGITPYGRILTIVQSSGTGKSRMLKELGKLTFTLPICLKNPIGSGFPNSDDQVVNYFHALRDSANSARTHAGVSCFLAAAFEEALTWLNEGKKYFRGAQLLQYWHCTMEDDSPKNRDLRSKFFSNVVNLAAIAPRAN</sequence>
<dbReference type="AlphaFoldDB" id="A0A4Y7Q7L2"/>